<evidence type="ECO:0000313" key="3">
    <source>
        <dbReference type="Proteomes" id="UP000245624"/>
    </source>
</evidence>
<organism evidence="2 3">
    <name type="scientific">Gracilibacillus dipsosauri</name>
    <dbReference type="NCBI Taxonomy" id="178340"/>
    <lineage>
        <taxon>Bacteria</taxon>
        <taxon>Bacillati</taxon>
        <taxon>Bacillota</taxon>
        <taxon>Bacilli</taxon>
        <taxon>Bacillales</taxon>
        <taxon>Bacillaceae</taxon>
        <taxon>Gracilibacillus</taxon>
    </lineage>
</organism>
<feature type="domain" description="PucR C-terminal helix-turn-helix" evidence="1">
    <location>
        <begin position="236"/>
        <end position="293"/>
    </location>
</feature>
<dbReference type="InterPro" id="IPR042070">
    <property type="entry name" value="PucR_C-HTH_sf"/>
</dbReference>
<proteinExistence type="predicted"/>
<protein>
    <recommendedName>
        <fullName evidence="1">PucR C-terminal helix-turn-helix domain-containing protein</fullName>
    </recommendedName>
</protein>
<dbReference type="PANTHER" id="PTHR33744">
    <property type="entry name" value="CARBOHYDRATE DIACID REGULATOR"/>
    <property type="match status" value="1"/>
</dbReference>
<dbReference type="SUPFAM" id="SSF46689">
    <property type="entry name" value="Homeodomain-like"/>
    <property type="match status" value="1"/>
</dbReference>
<name>A0A317KTZ2_9BACI</name>
<reference evidence="2 3" key="1">
    <citation type="submission" date="2018-05" db="EMBL/GenBank/DDBJ databases">
        <title>Genomic analysis of Gracilibacillus dipsosauri DD1 reveals novel features of a salt-tolerant amylase.</title>
        <authorList>
            <person name="Deutch C.E."/>
            <person name="Yang S."/>
        </authorList>
    </citation>
    <scope>NUCLEOTIDE SEQUENCE [LARGE SCALE GENOMIC DNA]</scope>
    <source>
        <strain evidence="2 3">DD1</strain>
    </source>
</reference>
<dbReference type="Gene3D" id="1.10.10.2840">
    <property type="entry name" value="PucR C-terminal helix-turn-helix domain"/>
    <property type="match status" value="1"/>
</dbReference>
<gene>
    <name evidence="2" type="ORF">DLJ74_18045</name>
</gene>
<dbReference type="InterPro" id="IPR009057">
    <property type="entry name" value="Homeodomain-like_sf"/>
</dbReference>
<dbReference type="AlphaFoldDB" id="A0A317KTZ2"/>
<dbReference type="OrthoDB" id="9792148at2"/>
<dbReference type="Proteomes" id="UP000245624">
    <property type="component" value="Unassembled WGS sequence"/>
</dbReference>
<dbReference type="InterPro" id="IPR051448">
    <property type="entry name" value="CdaR-like_regulators"/>
</dbReference>
<dbReference type="Pfam" id="PF13556">
    <property type="entry name" value="HTH_30"/>
    <property type="match status" value="1"/>
</dbReference>
<dbReference type="EMBL" id="QGTD01000020">
    <property type="protein sequence ID" value="PWU66776.1"/>
    <property type="molecule type" value="Genomic_DNA"/>
</dbReference>
<dbReference type="InterPro" id="IPR025736">
    <property type="entry name" value="PucR_C-HTH_dom"/>
</dbReference>
<keyword evidence="3" id="KW-1185">Reference proteome</keyword>
<sequence>MLVQLQQMFPNLTKATEESSYDSAEYKWFITKDNEIIGIPASDLSDREKELLEILLTPYFANEPPTNAREKKWMDVLFHHEIPRTLMEDSFEKYYFVYFSFSDDTVDPEAFREAIYGLFPVQIPILWENNHEGILIIEGEQTTDEDISYSEIIEVLTTDFYMNIQLFIGPTLYHITEAAKYYQWLKKCYKLTKSQNREVMYYIKAIPYLVMQHLSDEEKHLLYHSILHTVIEEEELLKTIQVFLESNSNTTLAAKKMFMHRNSLQYRVDKFIEKTGIDVKKFDGALAVYLCLILRTQLA</sequence>
<accession>A0A317KTZ2</accession>
<comment type="caution">
    <text evidence="2">The sequence shown here is derived from an EMBL/GenBank/DDBJ whole genome shotgun (WGS) entry which is preliminary data.</text>
</comment>
<dbReference type="PANTHER" id="PTHR33744:SF15">
    <property type="entry name" value="CARBOHYDRATE DIACID REGULATOR"/>
    <property type="match status" value="1"/>
</dbReference>
<dbReference type="RefSeq" id="WP_054861350.1">
    <property type="nucleotide sequence ID" value="NZ_JAJUIE010000005.1"/>
</dbReference>
<evidence type="ECO:0000313" key="2">
    <source>
        <dbReference type="EMBL" id="PWU66776.1"/>
    </source>
</evidence>
<evidence type="ECO:0000259" key="1">
    <source>
        <dbReference type="Pfam" id="PF13556"/>
    </source>
</evidence>